<evidence type="ECO:0000313" key="2">
    <source>
        <dbReference type="EMBL" id="EFL27550.1"/>
    </source>
</evidence>
<dbReference type="Proteomes" id="UP000003963">
    <property type="component" value="Unassembled WGS sequence"/>
</dbReference>
<feature type="domain" description="Transposase DDE" evidence="1">
    <location>
        <begin position="42"/>
        <end position="152"/>
    </location>
</feature>
<gene>
    <name evidence="2" type="ORF">SSOG_07264</name>
</gene>
<organism evidence="2 3">
    <name type="scientific">Streptomyces himastatinicus ATCC 53653</name>
    <dbReference type="NCBI Taxonomy" id="457427"/>
    <lineage>
        <taxon>Bacteria</taxon>
        <taxon>Bacillati</taxon>
        <taxon>Actinomycetota</taxon>
        <taxon>Actinomycetes</taxon>
        <taxon>Kitasatosporales</taxon>
        <taxon>Streptomycetaceae</taxon>
        <taxon>Streptomyces</taxon>
        <taxon>Streptomyces violaceusniger group</taxon>
    </lineage>
</organism>
<name>D9WIP7_9ACTN</name>
<dbReference type="InterPro" id="IPR025668">
    <property type="entry name" value="Tnp_DDE_dom"/>
</dbReference>
<evidence type="ECO:0000313" key="3">
    <source>
        <dbReference type="Proteomes" id="UP000003963"/>
    </source>
</evidence>
<keyword evidence="3" id="KW-1185">Reference proteome</keyword>
<evidence type="ECO:0000259" key="1">
    <source>
        <dbReference type="Pfam" id="PF13701"/>
    </source>
</evidence>
<proteinExistence type="predicted"/>
<dbReference type="HOGENOM" id="CLU_1601786_0_0_11"/>
<accession>D9WIP7</accession>
<dbReference type="EMBL" id="GG657754">
    <property type="protein sequence ID" value="EFL27550.1"/>
    <property type="molecule type" value="Genomic_DNA"/>
</dbReference>
<sequence length="166" mass="17331">MGGFEGIFGVQRALTPGSLDHLVLGFLGIGPSTATVVDHGRGGSGEPVVGLLRPGNAGSNTAADHIEATRPALAQLPKRLRRGRQTLIRTDSGGGTHEFVAWLTKRGRWLSYSVGMTITDAIHQAVLKVPASAWTPAVEPDGEIRDGAWVAELAGDCLTGWPKGCG</sequence>
<protein>
    <recommendedName>
        <fullName evidence="1">Transposase DDE domain-containing protein</fullName>
    </recommendedName>
</protein>
<reference evidence="2 3" key="1">
    <citation type="submission" date="2009-02" db="EMBL/GenBank/DDBJ databases">
        <title>Annotation of Streptomyces hygroscopicus strain ATCC 53653.</title>
        <authorList>
            <consortium name="The Broad Institute Genome Sequencing Platform"/>
            <consortium name="Broad Institute Microbial Sequencing Center"/>
            <person name="Fischbach M."/>
            <person name="Godfrey P."/>
            <person name="Ward D."/>
            <person name="Young S."/>
            <person name="Zeng Q."/>
            <person name="Koehrsen M."/>
            <person name="Alvarado L."/>
            <person name="Berlin A.M."/>
            <person name="Bochicchio J."/>
            <person name="Borenstein D."/>
            <person name="Chapman S.B."/>
            <person name="Chen Z."/>
            <person name="Engels R."/>
            <person name="Freedman E."/>
            <person name="Gellesch M."/>
            <person name="Goldberg J."/>
            <person name="Griggs A."/>
            <person name="Gujja S."/>
            <person name="Heilman E.R."/>
            <person name="Heiman D.I."/>
            <person name="Hepburn T.A."/>
            <person name="Howarth C."/>
            <person name="Jen D."/>
            <person name="Larson L."/>
            <person name="Lewis B."/>
            <person name="Mehta T."/>
            <person name="Park D."/>
            <person name="Pearson M."/>
            <person name="Richards J."/>
            <person name="Roberts A."/>
            <person name="Saif S."/>
            <person name="Shea T.D."/>
            <person name="Shenoy N."/>
            <person name="Sisk P."/>
            <person name="Stolte C."/>
            <person name="Sykes S.N."/>
            <person name="Thomson T."/>
            <person name="Walk T."/>
            <person name="White J."/>
            <person name="Yandava C."/>
            <person name="Straight P."/>
            <person name="Clardy J."/>
            <person name="Hung D."/>
            <person name="Kolter R."/>
            <person name="Mekalanos J."/>
            <person name="Walker S."/>
            <person name="Walsh C.T."/>
            <person name="Wieland-Brown L.C."/>
            <person name="Haas B."/>
            <person name="Nusbaum C."/>
            <person name="Birren B."/>
        </authorList>
    </citation>
    <scope>NUCLEOTIDE SEQUENCE [LARGE SCALE GENOMIC DNA]</scope>
    <source>
        <strain evidence="2 3">ATCC 53653</strain>
    </source>
</reference>
<dbReference type="AlphaFoldDB" id="D9WIP7"/>
<dbReference type="STRING" id="457427.SSOG_07264"/>
<dbReference type="Pfam" id="PF13701">
    <property type="entry name" value="DDE_Tnp_1_4"/>
    <property type="match status" value="1"/>
</dbReference>